<dbReference type="InterPro" id="IPR010870">
    <property type="entry name" value="Porin_O/P"/>
</dbReference>
<dbReference type="Gene3D" id="2.40.160.10">
    <property type="entry name" value="Porin"/>
    <property type="match status" value="1"/>
</dbReference>
<dbReference type="Proteomes" id="UP000831327">
    <property type="component" value="Chromosome"/>
</dbReference>
<sequence length="395" mass="41928">MALAALLVPATPRAEDTPRAAMPRLDLFDGRFTLAPAGRLDLDAGSFAGQEVRPGFQSNVAVRRAEVGVRGQILPGLDYVVLWEFAPRAPGGQPDGGQLYEAQLAWSGLDWMTARAGVFTPLHTLEVSGGSFSQLFMERASIIEIATSLASGSSRLAAGVELRGETWFASAYATGGVTTTADDGQQRGVAGRAVVQPFAGWLRVALGANAALQTEPGTRGDASVRLRDYPELRISPNRFLDTRSIAAGQAWAAGPELSGMVGPLHLAAEAQAIGVDADAGGARRFGGWYGAASWPLLGAPRRWDPRLGAWTRPGGALLDPAAGEWGWLELAGRYSRADLNDGPTRGGIQSIWTLAFNWYPEDRIRVTMQAEAGRITGNGPDRPFQAVGWRVSLAP</sequence>
<dbReference type="EMBL" id="AP025637">
    <property type="protein sequence ID" value="BDG70942.1"/>
    <property type="molecule type" value="Genomic_DNA"/>
</dbReference>
<keyword evidence="2" id="KW-1185">Reference proteome</keyword>
<evidence type="ECO:0000313" key="1">
    <source>
        <dbReference type="EMBL" id="BDG70942.1"/>
    </source>
</evidence>
<dbReference type="Pfam" id="PF07396">
    <property type="entry name" value="Porin_O_P"/>
    <property type="match status" value="1"/>
</dbReference>
<dbReference type="SUPFAM" id="SSF56935">
    <property type="entry name" value="Porins"/>
    <property type="match status" value="1"/>
</dbReference>
<accession>A0ABM7XZJ9</accession>
<proteinExistence type="predicted"/>
<reference evidence="1 2" key="1">
    <citation type="journal article" date="2016" name="Microbes Environ.">
        <title>Phylogenetically diverse aerobic anoxygenic phototrophic bacteria isolated from epilithic biofilms in Tama river, Japan.</title>
        <authorList>
            <person name="Hirose S."/>
            <person name="Matsuura K."/>
            <person name="Haruta S."/>
        </authorList>
    </citation>
    <scope>NUCLEOTIDE SEQUENCE [LARGE SCALE GENOMIC DNA]</scope>
    <source>
        <strain evidence="1 2">S08</strain>
    </source>
</reference>
<protein>
    <recommendedName>
        <fullName evidence="3">Porin</fullName>
    </recommendedName>
</protein>
<dbReference type="InterPro" id="IPR023614">
    <property type="entry name" value="Porin_dom_sf"/>
</dbReference>
<evidence type="ECO:0008006" key="3">
    <source>
        <dbReference type="Google" id="ProtNLM"/>
    </source>
</evidence>
<organism evidence="1 2">
    <name type="scientific">Roseomonas fluvialis</name>
    <dbReference type="NCBI Taxonomy" id="1750527"/>
    <lineage>
        <taxon>Bacteria</taxon>
        <taxon>Pseudomonadati</taxon>
        <taxon>Pseudomonadota</taxon>
        <taxon>Alphaproteobacteria</taxon>
        <taxon>Acetobacterales</taxon>
        <taxon>Roseomonadaceae</taxon>
        <taxon>Roseomonas</taxon>
    </lineage>
</organism>
<name>A0ABM7XZJ9_9PROT</name>
<evidence type="ECO:0000313" key="2">
    <source>
        <dbReference type="Proteomes" id="UP000831327"/>
    </source>
</evidence>
<gene>
    <name evidence="1" type="ORF">Rmf_08710</name>
</gene>